<dbReference type="OrthoDB" id="9806457at2"/>
<proteinExistence type="predicted"/>
<accession>A0A518DF71</accession>
<gene>
    <name evidence="3" type="primary">lon_2</name>
    <name evidence="3" type="ORF">Pla175_35350</name>
</gene>
<dbReference type="EMBL" id="CP036291">
    <property type="protein sequence ID" value="QDU90134.1"/>
    <property type="molecule type" value="Genomic_DNA"/>
</dbReference>
<dbReference type="EC" id="3.4.21.53" evidence="3"/>
<evidence type="ECO:0000259" key="2">
    <source>
        <dbReference type="PROSITE" id="PS51787"/>
    </source>
</evidence>
<dbReference type="Proteomes" id="UP000317429">
    <property type="component" value="Chromosome"/>
</dbReference>
<dbReference type="SMART" id="SM00464">
    <property type="entry name" value="LON"/>
    <property type="match status" value="1"/>
</dbReference>
<organism evidence="3 4">
    <name type="scientific">Pirellulimonas nuda</name>
    <dbReference type="NCBI Taxonomy" id="2528009"/>
    <lineage>
        <taxon>Bacteria</taxon>
        <taxon>Pseudomonadati</taxon>
        <taxon>Planctomycetota</taxon>
        <taxon>Planctomycetia</taxon>
        <taxon>Pirellulales</taxon>
        <taxon>Lacipirellulaceae</taxon>
        <taxon>Pirellulimonas</taxon>
    </lineage>
</organism>
<evidence type="ECO:0000313" key="3">
    <source>
        <dbReference type="EMBL" id="QDU90134.1"/>
    </source>
</evidence>
<dbReference type="AlphaFoldDB" id="A0A518DF71"/>
<protein>
    <submittedName>
        <fullName evidence="3">Lon protease</fullName>
        <ecNumber evidence="3">3.4.21.53</ecNumber>
    </submittedName>
</protein>
<feature type="region of interest" description="Disordered" evidence="1">
    <location>
        <begin position="208"/>
        <end position="229"/>
    </location>
</feature>
<dbReference type="KEGG" id="pnd:Pla175_35350"/>
<feature type="domain" description="Lon N-terminal" evidence="2">
    <location>
        <begin position="20"/>
        <end position="212"/>
    </location>
</feature>
<dbReference type="InterPro" id="IPR003111">
    <property type="entry name" value="Lon_prtase_N"/>
</dbReference>
<dbReference type="InterPro" id="IPR015947">
    <property type="entry name" value="PUA-like_sf"/>
</dbReference>
<evidence type="ECO:0000313" key="4">
    <source>
        <dbReference type="Proteomes" id="UP000317429"/>
    </source>
</evidence>
<dbReference type="InterPro" id="IPR046336">
    <property type="entry name" value="Lon_prtase_N_sf"/>
</dbReference>
<reference evidence="3 4" key="1">
    <citation type="submission" date="2019-02" db="EMBL/GenBank/DDBJ databases">
        <title>Deep-cultivation of Planctomycetes and their phenomic and genomic characterization uncovers novel biology.</title>
        <authorList>
            <person name="Wiegand S."/>
            <person name="Jogler M."/>
            <person name="Boedeker C."/>
            <person name="Pinto D."/>
            <person name="Vollmers J."/>
            <person name="Rivas-Marin E."/>
            <person name="Kohn T."/>
            <person name="Peeters S.H."/>
            <person name="Heuer A."/>
            <person name="Rast P."/>
            <person name="Oberbeckmann S."/>
            <person name="Bunk B."/>
            <person name="Jeske O."/>
            <person name="Meyerdierks A."/>
            <person name="Storesund J.E."/>
            <person name="Kallscheuer N."/>
            <person name="Luecker S."/>
            <person name="Lage O.M."/>
            <person name="Pohl T."/>
            <person name="Merkel B.J."/>
            <person name="Hornburger P."/>
            <person name="Mueller R.-W."/>
            <person name="Bruemmer F."/>
            <person name="Labrenz M."/>
            <person name="Spormann A.M."/>
            <person name="Op den Camp H."/>
            <person name="Overmann J."/>
            <person name="Amann R."/>
            <person name="Jetten M.S.M."/>
            <person name="Mascher T."/>
            <person name="Medema M.H."/>
            <person name="Devos D.P."/>
            <person name="Kaster A.-K."/>
            <person name="Ovreas L."/>
            <person name="Rohde M."/>
            <person name="Galperin M.Y."/>
            <person name="Jogler C."/>
        </authorList>
    </citation>
    <scope>NUCLEOTIDE SEQUENCE [LARGE SCALE GENOMIC DNA]</scope>
    <source>
        <strain evidence="3 4">Pla175</strain>
    </source>
</reference>
<dbReference type="PANTHER" id="PTHR46732">
    <property type="entry name" value="ATP-DEPENDENT PROTEASE LA (LON) DOMAIN PROTEIN"/>
    <property type="match status" value="1"/>
</dbReference>
<dbReference type="GO" id="GO:0006508">
    <property type="term" value="P:proteolysis"/>
    <property type="evidence" value="ECO:0007669"/>
    <property type="project" value="UniProtKB-KW"/>
</dbReference>
<name>A0A518DF71_9BACT</name>
<keyword evidence="3" id="KW-0645">Protease</keyword>
<dbReference type="RefSeq" id="WP_145288017.1">
    <property type="nucleotide sequence ID" value="NZ_CP036291.1"/>
</dbReference>
<sequence>MNEWDLSDVEFDETKFGGAARLFPLPDLVLFPHVVQPLHVFEDRYREMLEDAVADDSLIAIAMFEPGWEMDYDSRPPLAPVACLGKVIAHNRLDDGRYNLLLLGVRRVTIVRELAPLRSFRQAEVQIVHEQQGALPPELRRSLVEAFRSRLPAHLADEDLSHLLSDGLPMRALTDLVAYALPLPAELKRRLLGEPIVGQRARLLLKHLRESPGGPGTRRGEFPPPFSDN</sequence>
<keyword evidence="3" id="KW-0378">Hydrolase</keyword>
<dbReference type="PROSITE" id="PS51787">
    <property type="entry name" value="LON_N"/>
    <property type="match status" value="1"/>
</dbReference>
<dbReference type="Gene3D" id="2.30.130.40">
    <property type="entry name" value="LON domain-like"/>
    <property type="match status" value="1"/>
</dbReference>
<dbReference type="SUPFAM" id="SSF88697">
    <property type="entry name" value="PUA domain-like"/>
    <property type="match status" value="1"/>
</dbReference>
<dbReference type="Pfam" id="PF02190">
    <property type="entry name" value="LON_substr_bdg"/>
    <property type="match status" value="1"/>
</dbReference>
<dbReference type="GO" id="GO:0004252">
    <property type="term" value="F:serine-type endopeptidase activity"/>
    <property type="evidence" value="ECO:0007669"/>
    <property type="project" value="UniProtKB-EC"/>
</dbReference>
<dbReference type="PANTHER" id="PTHR46732:SF8">
    <property type="entry name" value="ATP-DEPENDENT PROTEASE LA (LON) DOMAIN PROTEIN"/>
    <property type="match status" value="1"/>
</dbReference>
<keyword evidence="4" id="KW-1185">Reference proteome</keyword>
<evidence type="ECO:0000256" key="1">
    <source>
        <dbReference type="SAM" id="MobiDB-lite"/>
    </source>
</evidence>